<dbReference type="AlphaFoldDB" id="A0A9J6B4Z9"/>
<accession>A0A9J6B4Z9</accession>
<comment type="caution">
    <text evidence="2">The sequence shown here is derived from an EMBL/GenBank/DDBJ whole genome shotgun (WGS) entry which is preliminary data.</text>
</comment>
<dbReference type="EMBL" id="JACXVP010000001">
    <property type="protein sequence ID" value="KAG5631682.1"/>
    <property type="molecule type" value="Genomic_DNA"/>
</dbReference>
<evidence type="ECO:0000256" key="1">
    <source>
        <dbReference type="SAM" id="MobiDB-lite"/>
    </source>
</evidence>
<evidence type="ECO:0000313" key="2">
    <source>
        <dbReference type="EMBL" id="KAG5631682.1"/>
    </source>
</evidence>
<protein>
    <submittedName>
        <fullName evidence="2">Uncharacterized protein</fullName>
    </submittedName>
</protein>
<organism evidence="2 3">
    <name type="scientific">Solanum commersonii</name>
    <name type="common">Commerson's wild potato</name>
    <name type="synonym">Commerson's nightshade</name>
    <dbReference type="NCBI Taxonomy" id="4109"/>
    <lineage>
        <taxon>Eukaryota</taxon>
        <taxon>Viridiplantae</taxon>
        <taxon>Streptophyta</taxon>
        <taxon>Embryophyta</taxon>
        <taxon>Tracheophyta</taxon>
        <taxon>Spermatophyta</taxon>
        <taxon>Magnoliopsida</taxon>
        <taxon>eudicotyledons</taxon>
        <taxon>Gunneridae</taxon>
        <taxon>Pentapetalae</taxon>
        <taxon>asterids</taxon>
        <taxon>lamiids</taxon>
        <taxon>Solanales</taxon>
        <taxon>Solanaceae</taxon>
        <taxon>Solanoideae</taxon>
        <taxon>Solaneae</taxon>
        <taxon>Solanum</taxon>
    </lineage>
</organism>
<keyword evidence="3" id="KW-1185">Reference proteome</keyword>
<proteinExistence type="predicted"/>
<gene>
    <name evidence="2" type="ORF">H5410_003399</name>
</gene>
<reference evidence="2 3" key="1">
    <citation type="submission" date="2020-09" db="EMBL/GenBank/DDBJ databases">
        <title>De no assembly of potato wild relative species, Solanum commersonii.</title>
        <authorList>
            <person name="Cho K."/>
        </authorList>
    </citation>
    <scope>NUCLEOTIDE SEQUENCE [LARGE SCALE GENOMIC DNA]</scope>
    <source>
        <strain evidence="2">LZ3.2</strain>
        <tissue evidence="2">Leaf</tissue>
    </source>
</reference>
<dbReference type="Proteomes" id="UP000824120">
    <property type="component" value="Chromosome 1"/>
</dbReference>
<sequence>MSMQSLSLSGSRGRLSSLYMSISTRSSLRLNSSAIYARICCGHLSQKCLGHRLHNRFYKIWQVSEFAPHPCSPISPQHPLITTPHRCQLRGFSTSSLARNDSHCQGINSVLKWGWEGEIVPGVCEGEEGAGIPEGSKAGIDEDASASNESTSTSGEVSVGDSLLLSTSSRVNSASIRRISVEEDGMTSISLAGSWGTPTHRHNLETRTGKGRDICVYLDLIAISCETSSPRSIHLLAMIEPSKLGGSGATASAGATEGGPRFGIDSIVGGVATDIILIGID</sequence>
<feature type="region of interest" description="Disordered" evidence="1">
    <location>
        <begin position="126"/>
        <end position="159"/>
    </location>
</feature>
<feature type="compositionally biased region" description="Polar residues" evidence="1">
    <location>
        <begin position="145"/>
        <end position="156"/>
    </location>
</feature>
<evidence type="ECO:0000313" key="3">
    <source>
        <dbReference type="Proteomes" id="UP000824120"/>
    </source>
</evidence>
<name>A0A9J6B4Z9_SOLCO</name>